<dbReference type="AlphaFoldDB" id="A0A1G6RVY2"/>
<reference evidence="2" key="1">
    <citation type="submission" date="2016-10" db="EMBL/GenBank/DDBJ databases">
        <authorList>
            <person name="Varghese N."/>
            <person name="Submissions S."/>
        </authorList>
    </citation>
    <scope>NUCLEOTIDE SEQUENCE [LARGE SCALE GENOMIC DNA]</scope>
    <source>
        <strain evidence="2">DSM 23095</strain>
    </source>
</reference>
<name>A0A1G6RVY2_9BACT</name>
<dbReference type="OrthoDB" id="9798632at2"/>
<keyword evidence="2" id="KW-1185">Reference proteome</keyword>
<gene>
    <name evidence="1" type="ORF">SAMN04488104_101461</name>
</gene>
<accession>A0A1G6RVY2</accession>
<dbReference type="STRING" id="686796.SAMN04488104_101461"/>
<dbReference type="Proteomes" id="UP000199060">
    <property type="component" value="Unassembled WGS sequence"/>
</dbReference>
<dbReference type="PANTHER" id="PTHR14097:SF7">
    <property type="entry name" value="OXIDOREDUCTASE HTATIP2"/>
    <property type="match status" value="1"/>
</dbReference>
<sequence length="240" mass="26820">MKIAILSGTSGLIGMQLLHQLLKNSKVDYVLSVGRRKLALKHQKLIQLEGNMTDLEFWDWQDQINSQSLGGEYQALVSAIESGEAAILGFCSLGTTIKNAGSKEAFYAVDHDLVLFFAKWLKKLGCSKFMVVSAMGADATSSIFYNQVKGKTENDLQEVGLEQLHIFRPSLLLGNRSEFRFGEQVASILMKPLVWLSLFKNFRPIYDHQVAKSMVKVALGEKNSKFEIYSSGDMQDLSKK</sequence>
<dbReference type="SUPFAM" id="SSF51735">
    <property type="entry name" value="NAD(P)-binding Rossmann-fold domains"/>
    <property type="match status" value="1"/>
</dbReference>
<evidence type="ECO:0000313" key="2">
    <source>
        <dbReference type="Proteomes" id="UP000199060"/>
    </source>
</evidence>
<dbReference type="Gene3D" id="3.40.50.720">
    <property type="entry name" value="NAD(P)-binding Rossmann-like Domain"/>
    <property type="match status" value="1"/>
</dbReference>
<evidence type="ECO:0000313" key="1">
    <source>
        <dbReference type="EMBL" id="SDD08802.1"/>
    </source>
</evidence>
<dbReference type="PANTHER" id="PTHR14097">
    <property type="entry name" value="OXIDOREDUCTASE HTATIP2"/>
    <property type="match status" value="1"/>
</dbReference>
<dbReference type="InterPro" id="IPR036291">
    <property type="entry name" value="NAD(P)-bd_dom_sf"/>
</dbReference>
<protein>
    <submittedName>
        <fullName evidence="1">Uncharacterized conserved protein YbjT, contains NAD(P)-binding and DUF2867 domains</fullName>
    </submittedName>
</protein>
<dbReference type="RefSeq" id="WP_087938973.1">
    <property type="nucleotide sequence ID" value="NZ_FNAC01000014.1"/>
</dbReference>
<dbReference type="EMBL" id="FNAC01000014">
    <property type="protein sequence ID" value="SDD08802.1"/>
    <property type="molecule type" value="Genomic_DNA"/>
</dbReference>
<proteinExistence type="predicted"/>
<organism evidence="1 2">
    <name type="scientific">Algoriphagus faecimaris</name>
    <dbReference type="NCBI Taxonomy" id="686796"/>
    <lineage>
        <taxon>Bacteria</taxon>
        <taxon>Pseudomonadati</taxon>
        <taxon>Bacteroidota</taxon>
        <taxon>Cytophagia</taxon>
        <taxon>Cytophagales</taxon>
        <taxon>Cyclobacteriaceae</taxon>
        <taxon>Algoriphagus</taxon>
    </lineage>
</organism>